<dbReference type="Proteomes" id="UP000000763">
    <property type="component" value="Chromosome 11"/>
</dbReference>
<proteinExistence type="predicted"/>
<reference evidence="3" key="1">
    <citation type="journal article" date="2005" name="Nature">
        <title>The map-based sequence of the rice genome.</title>
        <authorList>
            <consortium name="International rice genome sequencing project (IRGSP)"/>
            <person name="Matsumoto T."/>
            <person name="Wu J."/>
            <person name="Kanamori H."/>
            <person name="Katayose Y."/>
            <person name="Fujisawa M."/>
            <person name="Namiki N."/>
            <person name="Mizuno H."/>
            <person name="Yamamoto K."/>
            <person name="Antonio B.A."/>
            <person name="Baba T."/>
            <person name="Sakata K."/>
            <person name="Nagamura Y."/>
            <person name="Aoki H."/>
            <person name="Arikawa K."/>
            <person name="Arita K."/>
            <person name="Bito T."/>
            <person name="Chiden Y."/>
            <person name="Fujitsuka N."/>
            <person name="Fukunaka R."/>
            <person name="Hamada M."/>
            <person name="Harada C."/>
            <person name="Hayashi A."/>
            <person name="Hijishita S."/>
            <person name="Honda M."/>
            <person name="Hosokawa S."/>
            <person name="Ichikawa Y."/>
            <person name="Idonuma A."/>
            <person name="Iijima M."/>
            <person name="Ikeda M."/>
            <person name="Ikeno M."/>
            <person name="Ito K."/>
            <person name="Ito S."/>
            <person name="Ito T."/>
            <person name="Ito Y."/>
            <person name="Ito Y."/>
            <person name="Iwabuchi A."/>
            <person name="Kamiya K."/>
            <person name="Karasawa W."/>
            <person name="Kurita K."/>
            <person name="Katagiri S."/>
            <person name="Kikuta A."/>
            <person name="Kobayashi H."/>
            <person name="Kobayashi N."/>
            <person name="Machita K."/>
            <person name="Maehara T."/>
            <person name="Masukawa M."/>
            <person name="Mizubayashi T."/>
            <person name="Mukai Y."/>
            <person name="Nagasaki H."/>
            <person name="Nagata Y."/>
            <person name="Naito S."/>
            <person name="Nakashima M."/>
            <person name="Nakama Y."/>
            <person name="Nakamichi Y."/>
            <person name="Nakamura M."/>
            <person name="Meguro A."/>
            <person name="Negishi M."/>
            <person name="Ohta I."/>
            <person name="Ohta T."/>
            <person name="Okamoto M."/>
            <person name="Ono N."/>
            <person name="Saji S."/>
            <person name="Sakaguchi M."/>
            <person name="Sakai K."/>
            <person name="Shibata M."/>
            <person name="Shimokawa T."/>
            <person name="Song J."/>
            <person name="Takazaki Y."/>
            <person name="Terasawa K."/>
            <person name="Tsugane M."/>
            <person name="Tsuji K."/>
            <person name="Ueda S."/>
            <person name="Waki K."/>
            <person name="Yamagata H."/>
            <person name="Yamamoto M."/>
            <person name="Yamamoto S."/>
            <person name="Yamane H."/>
            <person name="Yoshiki S."/>
            <person name="Yoshihara R."/>
            <person name="Yukawa K."/>
            <person name="Zhong H."/>
            <person name="Yano M."/>
            <person name="Yuan Q."/>
            <person name="Ouyang S."/>
            <person name="Liu J."/>
            <person name="Jones K.M."/>
            <person name="Gansberger K."/>
            <person name="Moffat K."/>
            <person name="Hill J."/>
            <person name="Bera J."/>
            <person name="Fadrosh D."/>
            <person name="Jin S."/>
            <person name="Johri S."/>
            <person name="Kim M."/>
            <person name="Overton L."/>
            <person name="Reardon M."/>
            <person name="Tsitrin T."/>
            <person name="Vuong H."/>
            <person name="Weaver B."/>
            <person name="Ciecko A."/>
            <person name="Tallon L."/>
            <person name="Jackson J."/>
            <person name="Pai G."/>
            <person name="Aken S.V."/>
            <person name="Utterback T."/>
            <person name="Reidmuller S."/>
            <person name="Feldblyum T."/>
            <person name="Hsiao J."/>
            <person name="Zismann V."/>
            <person name="Iobst S."/>
            <person name="de Vazeille A.R."/>
            <person name="Buell C.R."/>
            <person name="Ying K."/>
            <person name="Li Y."/>
            <person name="Lu T."/>
            <person name="Huang Y."/>
            <person name="Zhao Q."/>
            <person name="Feng Q."/>
            <person name="Zhang L."/>
            <person name="Zhu J."/>
            <person name="Weng Q."/>
            <person name="Mu J."/>
            <person name="Lu Y."/>
            <person name="Fan D."/>
            <person name="Liu Y."/>
            <person name="Guan J."/>
            <person name="Zhang Y."/>
            <person name="Yu S."/>
            <person name="Liu X."/>
            <person name="Zhang Y."/>
            <person name="Hong G."/>
            <person name="Han B."/>
            <person name="Choisne N."/>
            <person name="Demange N."/>
            <person name="Orjeda G."/>
            <person name="Samain S."/>
            <person name="Cattolico L."/>
            <person name="Pelletier E."/>
            <person name="Couloux A."/>
            <person name="Segurens B."/>
            <person name="Wincker P."/>
            <person name="D'Hont A."/>
            <person name="Scarpelli C."/>
            <person name="Weissenbach J."/>
            <person name="Salanoubat M."/>
            <person name="Quetier F."/>
            <person name="Yu Y."/>
            <person name="Kim H.R."/>
            <person name="Rambo T."/>
            <person name="Currie J."/>
            <person name="Collura K."/>
            <person name="Luo M."/>
            <person name="Yang T."/>
            <person name="Ammiraju J.S.S."/>
            <person name="Engler F."/>
            <person name="Soderlund C."/>
            <person name="Wing R.A."/>
            <person name="Palmer L.E."/>
            <person name="de la Bastide M."/>
            <person name="Spiegel L."/>
            <person name="Nascimento L."/>
            <person name="Zutavern T."/>
            <person name="O'Shaughnessy A."/>
            <person name="Dike S."/>
            <person name="Dedhia N."/>
            <person name="Preston R."/>
            <person name="Balija V."/>
            <person name="McCombie W.R."/>
            <person name="Chow T."/>
            <person name="Chen H."/>
            <person name="Chung M."/>
            <person name="Chen C."/>
            <person name="Shaw J."/>
            <person name="Wu H."/>
            <person name="Hsiao K."/>
            <person name="Chao Y."/>
            <person name="Chu M."/>
            <person name="Cheng C."/>
            <person name="Hour A."/>
            <person name="Lee P."/>
            <person name="Lin S."/>
            <person name="Lin Y."/>
            <person name="Liou J."/>
            <person name="Liu S."/>
            <person name="Hsing Y."/>
            <person name="Raghuvanshi S."/>
            <person name="Mohanty A."/>
            <person name="Bharti A.K."/>
            <person name="Gaur A."/>
            <person name="Gupta V."/>
            <person name="Kumar D."/>
            <person name="Ravi V."/>
            <person name="Vij S."/>
            <person name="Kapur A."/>
            <person name="Khurana P."/>
            <person name="Khurana P."/>
            <person name="Khurana J.P."/>
            <person name="Tyagi A.K."/>
            <person name="Gaikwad K."/>
            <person name="Singh A."/>
            <person name="Dalal V."/>
            <person name="Srivastava S."/>
            <person name="Dixit A."/>
            <person name="Pal A.K."/>
            <person name="Ghazi I.A."/>
            <person name="Yadav M."/>
            <person name="Pandit A."/>
            <person name="Bhargava A."/>
            <person name="Sureshbabu K."/>
            <person name="Batra K."/>
            <person name="Sharma T.R."/>
            <person name="Mohapatra T."/>
            <person name="Singh N.K."/>
            <person name="Messing J."/>
            <person name="Nelson A.B."/>
            <person name="Fuks G."/>
            <person name="Kavchok S."/>
            <person name="Keizer G."/>
            <person name="Linton E."/>
            <person name="Llaca V."/>
            <person name="Song R."/>
            <person name="Tanyolac B."/>
            <person name="Young S."/>
            <person name="Ho-Il K."/>
            <person name="Hahn J.H."/>
            <person name="Sangsakoo G."/>
            <person name="Vanavichit A."/>
            <person name="de Mattos Luiz.A.T."/>
            <person name="Zimmer P.D."/>
            <person name="Malone G."/>
            <person name="Dellagostin O."/>
            <person name="de Oliveira A.C."/>
            <person name="Bevan M."/>
            <person name="Bancroft I."/>
            <person name="Minx P."/>
            <person name="Cordum H."/>
            <person name="Wilson R."/>
            <person name="Cheng Z."/>
            <person name="Jin W."/>
            <person name="Jiang J."/>
            <person name="Leong S.A."/>
            <person name="Iwama H."/>
            <person name="Gojobori T."/>
            <person name="Itoh T."/>
            <person name="Niimura Y."/>
            <person name="Fujii Y."/>
            <person name="Habara T."/>
            <person name="Sakai H."/>
            <person name="Sato Y."/>
            <person name="Wilson G."/>
            <person name="Kumar K."/>
            <person name="McCouch S."/>
            <person name="Juretic N."/>
            <person name="Hoen D."/>
            <person name="Wright S."/>
            <person name="Bruskiewich R."/>
            <person name="Bureau T."/>
            <person name="Miyao A."/>
            <person name="Hirochika H."/>
            <person name="Nishikawa T."/>
            <person name="Kadowaki K."/>
            <person name="Sugiura M."/>
            <person name="Burr B."/>
            <person name="Sasaki T."/>
        </authorList>
    </citation>
    <scope>NUCLEOTIDE SEQUENCE [LARGE SCALE GENOMIC DNA]</scope>
    <source>
        <strain evidence="3">cv. Nipponbare</strain>
    </source>
</reference>
<feature type="compositionally biased region" description="Low complexity" evidence="1">
    <location>
        <begin position="21"/>
        <end position="31"/>
    </location>
</feature>
<name>Q2R6V0_ORYSJ</name>
<organism evidence="2 3">
    <name type="scientific">Oryza sativa subsp. japonica</name>
    <name type="common">Rice</name>
    <dbReference type="NCBI Taxonomy" id="39947"/>
    <lineage>
        <taxon>Eukaryota</taxon>
        <taxon>Viridiplantae</taxon>
        <taxon>Streptophyta</taxon>
        <taxon>Embryophyta</taxon>
        <taxon>Tracheophyta</taxon>
        <taxon>Spermatophyta</taxon>
        <taxon>Magnoliopsida</taxon>
        <taxon>Liliopsida</taxon>
        <taxon>Poales</taxon>
        <taxon>Poaceae</taxon>
        <taxon>BOP clade</taxon>
        <taxon>Oryzoideae</taxon>
        <taxon>Oryzeae</taxon>
        <taxon>Oryzinae</taxon>
        <taxon>Oryza</taxon>
        <taxon>Oryza sativa</taxon>
    </lineage>
</organism>
<reference evidence="3" key="2">
    <citation type="journal article" date="2008" name="Nucleic Acids Res.">
        <title>The rice annotation project database (RAP-DB): 2008 update.</title>
        <authorList>
            <consortium name="The rice annotation project (RAP)"/>
        </authorList>
    </citation>
    <scope>GENOME REANNOTATION</scope>
    <source>
        <strain evidence="3">cv. Nipponbare</strain>
    </source>
</reference>
<feature type="region of interest" description="Disordered" evidence="1">
    <location>
        <begin position="75"/>
        <end position="130"/>
    </location>
</feature>
<evidence type="ECO:0000313" key="2">
    <source>
        <dbReference type="EMBL" id="AAX96028.1"/>
    </source>
</evidence>
<sequence>MDRVRVGEVAHQVGELGTQGSTTTTSSLLDDSVNPGINQGASTSTMLVWTQVSEIVFPVFTTMLISTGPAITRSENGVVTTPVDSMSKDPPVEAENGTSTTSKPEKDSNAAKSCPSDKKHEPTRTTPEATRTWCPVHKTRRQQGPGVLSTRLEGKLVRFSSTYKLKSVPAKSVEFNALLQLVMSNVPFTSKDP</sequence>
<feature type="compositionally biased region" description="Basic and acidic residues" evidence="1">
    <location>
        <begin position="103"/>
        <end position="123"/>
    </location>
</feature>
<protein>
    <submittedName>
        <fullName evidence="2">Uncharacterized protein</fullName>
    </submittedName>
</protein>
<accession>Q2R6V0</accession>
<evidence type="ECO:0000313" key="3">
    <source>
        <dbReference type="Proteomes" id="UP000000763"/>
    </source>
</evidence>
<feature type="region of interest" description="Disordered" evidence="1">
    <location>
        <begin position="1"/>
        <end position="31"/>
    </location>
</feature>
<gene>
    <name evidence="2" type="ordered locus">LOC_Os11g18800</name>
</gene>
<dbReference type="EMBL" id="AC135601">
    <property type="protein sequence ID" value="AAX96028.1"/>
    <property type="molecule type" value="Genomic_DNA"/>
</dbReference>
<feature type="compositionally biased region" description="Polar residues" evidence="1">
    <location>
        <begin position="75"/>
        <end position="84"/>
    </location>
</feature>
<evidence type="ECO:0000256" key="1">
    <source>
        <dbReference type="SAM" id="MobiDB-lite"/>
    </source>
</evidence>
<dbReference type="AlphaFoldDB" id="Q2R6V0"/>